<keyword evidence="4" id="KW-1185">Reference proteome</keyword>
<proteinExistence type="predicted"/>
<gene>
    <name evidence="3" type="ORF">EJ04DRAFT_514753</name>
</gene>
<protein>
    <recommendedName>
        <fullName evidence="2">DNA replication regulator Sld3 C-terminal domain-containing protein</fullName>
    </recommendedName>
</protein>
<comment type="caution">
    <text evidence="3">The sequence shown here is derived from an EMBL/GenBank/DDBJ whole genome shotgun (WGS) entry which is preliminary data.</text>
</comment>
<accession>A0A9P4QUF4</accession>
<feature type="region of interest" description="Disordered" evidence="1">
    <location>
        <begin position="337"/>
        <end position="361"/>
    </location>
</feature>
<sequence length="875" mass="97250">MASYALLTKAMLESVSSLPTHILGLPAKPRLESKPQLPTKRKRDSICGLGTFNQPFTIKPSPESPYDKPQVFKPVRIIGRSQLPLTLLDTSPNSTFTPNTLFAATIDVLETHHEAQTENIAPPKILIARYETNKALYAIERVQPRVFSLCKLAGWLKEKDVGELWDPSTLDTYPAIVKVEHTDTPDEEWWNQAAIKINPEEPAAKRPRISMLRAKPAPVDPKSMLPRCDSALDSGPTDANMANPLNIITEPSTPQQLLETFVQQYLETIYMSKTSLAYFAKGPVSRIRTAFTYPDEDAPPTFDLVTFMRSMLLSHKVCDKKYREKLPEIIKSIPPSYFSDDDAGDGTQKAKKSKKKTKLNREGVYPQEDEVVKRWWTAELPSPEIYGEESLDQRIKRRIADLRVRETLAQMILMLEIIALEALSTFKETQQKVQDADTKIKDQDEMDAKPKRRKKKLDDIKLLLDLLLDKLCIWQTVEEDEIFDFEARSSGKAGSGDRLQSFCVEVIVPFYMNRLPEQAIMINKKLGGPVQASPPKRKAMKPPVASRESGEPKEPDPKKPRRTLGRVATDTIGQNTQQRVTPSLNRSTTDPAMLNSLKREVSEVPLSAIPFQRSPSTAARQSLASFKHLKGREIDLSAPSAAAAAKIKHKQRVAEDLKDAISALKKPNRGLAAGGYVDDIEKRGLGIGPSSRSRKQANPVRKPAKDIQVSATPRAVRMTMDVSHDARTPSRQANPFLRDSELNGPPSNDFCIPSSTIRPKASFGPESTQRIPTARLLAEHGVAETPTKAPREKLFTFSGVNRKMIFATPQKTIPAFQSPEKISSTPPVHAAVFATPTKGSSAVAESPLAISQPAKDDQDGSIYDALGWNDDDELL</sequence>
<feature type="compositionally biased region" description="Basic and acidic residues" evidence="1">
    <location>
        <begin position="548"/>
        <end position="558"/>
    </location>
</feature>
<dbReference type="OrthoDB" id="5395343at2759"/>
<evidence type="ECO:0000313" key="4">
    <source>
        <dbReference type="Proteomes" id="UP000799444"/>
    </source>
</evidence>
<dbReference type="Pfam" id="PF08639">
    <property type="entry name" value="Sld3_STD"/>
    <property type="match status" value="1"/>
</dbReference>
<dbReference type="GO" id="GO:0031261">
    <property type="term" value="C:DNA replication preinitiation complex"/>
    <property type="evidence" value="ECO:0007669"/>
    <property type="project" value="TreeGrafter"/>
</dbReference>
<feature type="region of interest" description="Disordered" evidence="1">
    <location>
        <begin position="724"/>
        <end position="745"/>
    </location>
</feature>
<name>A0A9P4QUF4_9PLEO</name>
<dbReference type="InterPro" id="IPR042511">
    <property type="entry name" value="Sld3"/>
</dbReference>
<organism evidence="3 4">
    <name type="scientific">Polyplosphaeria fusca</name>
    <dbReference type="NCBI Taxonomy" id="682080"/>
    <lineage>
        <taxon>Eukaryota</taxon>
        <taxon>Fungi</taxon>
        <taxon>Dikarya</taxon>
        <taxon>Ascomycota</taxon>
        <taxon>Pezizomycotina</taxon>
        <taxon>Dothideomycetes</taxon>
        <taxon>Pleosporomycetidae</taxon>
        <taxon>Pleosporales</taxon>
        <taxon>Tetraplosphaeriaceae</taxon>
        <taxon>Polyplosphaeria</taxon>
    </lineage>
</organism>
<feature type="compositionally biased region" description="Basic residues" evidence="1">
    <location>
        <begin position="349"/>
        <end position="358"/>
    </location>
</feature>
<feature type="compositionally biased region" description="Polar residues" evidence="1">
    <location>
        <begin position="571"/>
        <end position="590"/>
    </location>
</feature>
<reference evidence="3" key="1">
    <citation type="journal article" date="2020" name="Stud. Mycol.">
        <title>101 Dothideomycetes genomes: a test case for predicting lifestyles and emergence of pathogens.</title>
        <authorList>
            <person name="Haridas S."/>
            <person name="Albert R."/>
            <person name="Binder M."/>
            <person name="Bloem J."/>
            <person name="Labutti K."/>
            <person name="Salamov A."/>
            <person name="Andreopoulos B."/>
            <person name="Baker S."/>
            <person name="Barry K."/>
            <person name="Bills G."/>
            <person name="Bluhm B."/>
            <person name="Cannon C."/>
            <person name="Castanera R."/>
            <person name="Culley D."/>
            <person name="Daum C."/>
            <person name="Ezra D."/>
            <person name="Gonzalez J."/>
            <person name="Henrissat B."/>
            <person name="Kuo A."/>
            <person name="Liang C."/>
            <person name="Lipzen A."/>
            <person name="Lutzoni F."/>
            <person name="Magnuson J."/>
            <person name="Mondo S."/>
            <person name="Nolan M."/>
            <person name="Ohm R."/>
            <person name="Pangilinan J."/>
            <person name="Park H.-J."/>
            <person name="Ramirez L."/>
            <person name="Alfaro M."/>
            <person name="Sun H."/>
            <person name="Tritt A."/>
            <person name="Yoshinaga Y."/>
            <person name="Zwiers L.-H."/>
            <person name="Turgeon B."/>
            <person name="Goodwin S."/>
            <person name="Spatafora J."/>
            <person name="Crous P."/>
            <person name="Grigoriev I."/>
        </authorList>
    </citation>
    <scope>NUCLEOTIDE SEQUENCE</scope>
    <source>
        <strain evidence="3">CBS 125425</strain>
    </source>
</reference>
<dbReference type="Proteomes" id="UP000799444">
    <property type="component" value="Unassembled WGS sequence"/>
</dbReference>
<evidence type="ECO:0000313" key="3">
    <source>
        <dbReference type="EMBL" id="KAF2731156.1"/>
    </source>
</evidence>
<dbReference type="AlphaFoldDB" id="A0A9P4QUF4"/>
<dbReference type="PANTHER" id="PTHR28067:SF1">
    <property type="entry name" value="DNA REPLICATION REGULATOR SLD3"/>
    <property type="match status" value="1"/>
</dbReference>
<dbReference type="InterPro" id="IPR013948">
    <property type="entry name" value="DNA_replication_reg_Sld3_C"/>
</dbReference>
<dbReference type="Gene3D" id="1.20.58.2130">
    <property type="match status" value="1"/>
</dbReference>
<evidence type="ECO:0000259" key="2">
    <source>
        <dbReference type="Pfam" id="PF08639"/>
    </source>
</evidence>
<dbReference type="EMBL" id="ML996201">
    <property type="protein sequence ID" value="KAF2731156.1"/>
    <property type="molecule type" value="Genomic_DNA"/>
</dbReference>
<feature type="region of interest" description="Disordered" evidence="1">
    <location>
        <begin position="840"/>
        <end position="875"/>
    </location>
</feature>
<feature type="region of interest" description="Disordered" evidence="1">
    <location>
        <begin position="527"/>
        <end position="590"/>
    </location>
</feature>
<dbReference type="GO" id="GO:0006270">
    <property type="term" value="P:DNA replication initiation"/>
    <property type="evidence" value="ECO:0007669"/>
    <property type="project" value="InterPro"/>
</dbReference>
<dbReference type="PANTHER" id="PTHR28067">
    <property type="entry name" value="DNA REPLICATION REGULATOR SLD3"/>
    <property type="match status" value="1"/>
</dbReference>
<feature type="region of interest" description="Disordered" evidence="1">
    <location>
        <begin position="682"/>
        <end position="707"/>
    </location>
</feature>
<evidence type="ECO:0000256" key="1">
    <source>
        <dbReference type="SAM" id="MobiDB-lite"/>
    </source>
</evidence>
<feature type="domain" description="DNA replication regulator Sld3 C-terminal" evidence="2">
    <location>
        <begin position="257"/>
        <end position="788"/>
    </location>
</feature>